<dbReference type="InterPro" id="IPR001357">
    <property type="entry name" value="BRCT_dom"/>
</dbReference>
<feature type="compositionally biased region" description="Basic and acidic residues" evidence="4">
    <location>
        <begin position="372"/>
        <end position="385"/>
    </location>
</feature>
<feature type="region of interest" description="Disordered" evidence="4">
    <location>
        <begin position="298"/>
        <end position="323"/>
    </location>
</feature>
<evidence type="ECO:0000256" key="3">
    <source>
        <dbReference type="ARBA" id="ARBA00023242"/>
    </source>
</evidence>
<protein>
    <recommendedName>
        <fullName evidence="5">BRCT domain-containing protein</fullName>
    </recommendedName>
</protein>
<dbReference type="Proteomes" id="UP000692954">
    <property type="component" value="Unassembled WGS sequence"/>
</dbReference>
<dbReference type="PANTHER" id="PTHR23196:SF1">
    <property type="entry name" value="PAX-INTERACTING PROTEIN 1"/>
    <property type="match status" value="1"/>
</dbReference>
<evidence type="ECO:0000256" key="2">
    <source>
        <dbReference type="ARBA" id="ARBA00022763"/>
    </source>
</evidence>
<comment type="caution">
    <text evidence="6">The sequence shown here is derived from an EMBL/GenBank/DDBJ whole genome shotgun (WGS) entry which is preliminary data.</text>
</comment>
<proteinExistence type="predicted"/>
<dbReference type="GO" id="GO:0005634">
    <property type="term" value="C:nucleus"/>
    <property type="evidence" value="ECO:0007669"/>
    <property type="project" value="UniProtKB-SubCell"/>
</dbReference>
<evidence type="ECO:0000256" key="4">
    <source>
        <dbReference type="SAM" id="MobiDB-lite"/>
    </source>
</evidence>
<evidence type="ECO:0000259" key="5">
    <source>
        <dbReference type="PROSITE" id="PS50172"/>
    </source>
</evidence>
<feature type="region of interest" description="Disordered" evidence="4">
    <location>
        <begin position="372"/>
        <end position="454"/>
    </location>
</feature>
<comment type="subcellular location">
    <subcellularLocation>
        <location evidence="1">Nucleus</location>
    </subcellularLocation>
</comment>
<keyword evidence="7" id="KW-1185">Reference proteome</keyword>
<evidence type="ECO:0000256" key="1">
    <source>
        <dbReference type="ARBA" id="ARBA00004123"/>
    </source>
</evidence>
<dbReference type="Pfam" id="PF16770">
    <property type="entry name" value="RTT107_BRCT_5"/>
    <property type="match status" value="1"/>
</dbReference>
<feature type="compositionally biased region" description="Polar residues" evidence="4">
    <location>
        <begin position="443"/>
        <end position="454"/>
    </location>
</feature>
<keyword evidence="2" id="KW-0227">DNA damage</keyword>
<sequence>MIQVLDQNDREIYKYKLLQGENRFGSDPKQCKYLIRNVQSVLFCVALIDNDVYFTHFSNSDQVFKEATLKQDQKVEIPKNFIIEMVPLRNYYFQNFKFKLINSVDTIIQNNQCTLQTTQILEDFSGTMALDDILDVPQQQFQVQVSTTQQISTTQVLSSQDPFVSSTLILDDIDQPTVSSLNEFISQYSGQSQMVKHNSVSTIDSSTQTESMDVEPQQQKTRTLFSDLFKSKKEISLITQMNNKQIQEPSQIDQTILDSQIGNINNNNNNQNSQFQKNKVEIKGTMIDEDLDKAYSSLQNKSSEKQEQSQFKRLNSVQSDNVQMKQENNYSNVELNDLFGSLPEIPNQQIQLQPQQTLKKFSQIKSNIFNTKYEDTQEDKNKSLDQFDQTPIKNKNKNKNQKQQSSEIWKQGKKQSKSDLKKGTLLKKITDEISDETSEESVQQKQQIRHTNSMELPATKIFQQNENNMKKKRGNKKTIQKQDKVVHLISFSGFSQNEIPQKNDLKQIGLEIVNNQLEKFDLLILNNPPKRTFKFLSALMLGAEIVTLDWLTNSLKQGKVIQNFQDYIPKSDEFVNSFGLSIQQILQSRDTYFETNENIVKIFNGNYFVKVDVTPSKAEIEYLIKLGGGEILQRPGKNVITISDTKIGNSMPSDYILDGCMFQS</sequence>
<reference evidence="6" key="1">
    <citation type="submission" date="2021-01" db="EMBL/GenBank/DDBJ databases">
        <authorList>
            <consortium name="Genoscope - CEA"/>
            <person name="William W."/>
        </authorList>
    </citation>
    <scope>NUCLEOTIDE SEQUENCE</scope>
</reference>
<dbReference type="EMBL" id="CAJJDN010000023">
    <property type="protein sequence ID" value="CAD8067513.1"/>
    <property type="molecule type" value="Genomic_DNA"/>
</dbReference>
<dbReference type="AlphaFoldDB" id="A0A8S1LQ49"/>
<organism evidence="6 7">
    <name type="scientific">Paramecium sonneborni</name>
    <dbReference type="NCBI Taxonomy" id="65129"/>
    <lineage>
        <taxon>Eukaryota</taxon>
        <taxon>Sar</taxon>
        <taxon>Alveolata</taxon>
        <taxon>Ciliophora</taxon>
        <taxon>Intramacronucleata</taxon>
        <taxon>Oligohymenophorea</taxon>
        <taxon>Peniculida</taxon>
        <taxon>Parameciidae</taxon>
        <taxon>Paramecium</taxon>
    </lineage>
</organism>
<dbReference type="PANTHER" id="PTHR23196">
    <property type="entry name" value="PAX TRANSCRIPTION ACTIVATION DOMAIN INTERACTING PROTEIN"/>
    <property type="match status" value="1"/>
</dbReference>
<dbReference type="CDD" id="cd17744">
    <property type="entry name" value="BRCT_MDC1_rpt1"/>
    <property type="match status" value="1"/>
</dbReference>
<dbReference type="GO" id="GO:0006974">
    <property type="term" value="P:DNA damage response"/>
    <property type="evidence" value="ECO:0007669"/>
    <property type="project" value="UniProtKB-KW"/>
</dbReference>
<dbReference type="OrthoDB" id="342264at2759"/>
<accession>A0A8S1LQ49</accession>
<feature type="compositionally biased region" description="Polar residues" evidence="4">
    <location>
        <begin position="311"/>
        <end position="323"/>
    </location>
</feature>
<dbReference type="PROSITE" id="PS50172">
    <property type="entry name" value="BRCT"/>
    <property type="match status" value="1"/>
</dbReference>
<feature type="domain" description="BRCT" evidence="5">
    <location>
        <begin position="505"/>
        <end position="561"/>
    </location>
</feature>
<evidence type="ECO:0000313" key="6">
    <source>
        <dbReference type="EMBL" id="CAD8067513.1"/>
    </source>
</evidence>
<name>A0A8S1LQ49_9CILI</name>
<dbReference type="InterPro" id="IPR051579">
    <property type="entry name" value="DDR_Transcriptional_Reg"/>
</dbReference>
<gene>
    <name evidence="6" type="ORF">PSON_ATCC_30995.1.T0230077</name>
</gene>
<keyword evidence="3" id="KW-0539">Nucleus</keyword>
<evidence type="ECO:0000313" key="7">
    <source>
        <dbReference type="Proteomes" id="UP000692954"/>
    </source>
</evidence>